<proteinExistence type="predicted"/>
<gene>
    <name evidence="2" type="ORF">K435DRAFT_793742</name>
</gene>
<organism evidence="2 3">
    <name type="scientific">Dendrothele bispora (strain CBS 962.96)</name>
    <dbReference type="NCBI Taxonomy" id="1314807"/>
    <lineage>
        <taxon>Eukaryota</taxon>
        <taxon>Fungi</taxon>
        <taxon>Dikarya</taxon>
        <taxon>Basidiomycota</taxon>
        <taxon>Agaricomycotina</taxon>
        <taxon>Agaricomycetes</taxon>
        <taxon>Agaricomycetidae</taxon>
        <taxon>Agaricales</taxon>
        <taxon>Agaricales incertae sedis</taxon>
        <taxon>Dendrothele</taxon>
    </lineage>
</organism>
<evidence type="ECO:0000313" key="2">
    <source>
        <dbReference type="EMBL" id="THV00905.1"/>
    </source>
</evidence>
<name>A0A4S8ME76_DENBC</name>
<dbReference type="Proteomes" id="UP000297245">
    <property type="component" value="Unassembled WGS sequence"/>
</dbReference>
<feature type="compositionally biased region" description="Acidic residues" evidence="1">
    <location>
        <begin position="106"/>
        <end position="117"/>
    </location>
</feature>
<keyword evidence="3" id="KW-1185">Reference proteome</keyword>
<feature type="region of interest" description="Disordered" evidence="1">
    <location>
        <begin position="1"/>
        <end position="148"/>
    </location>
</feature>
<sequence length="148" mass="16317">MTIQTPPNHPPTLGEQSSINPSERDHTPPSPTQPAQVSAPAKTPEEPTDSVTLGSKLPKARKQVTATKKETSSDEPSLGVRQSVRERNPTTKELITLQEKKRKEREEEEKSAEDTSEDVGHRGKRAKATATRDADTNLKPKTKTKTRC</sequence>
<reference evidence="2 3" key="1">
    <citation type="journal article" date="2019" name="Nat. Ecol. Evol.">
        <title>Megaphylogeny resolves global patterns of mushroom evolution.</title>
        <authorList>
            <person name="Varga T."/>
            <person name="Krizsan K."/>
            <person name="Foldi C."/>
            <person name="Dima B."/>
            <person name="Sanchez-Garcia M."/>
            <person name="Sanchez-Ramirez S."/>
            <person name="Szollosi G.J."/>
            <person name="Szarkandi J.G."/>
            <person name="Papp V."/>
            <person name="Albert L."/>
            <person name="Andreopoulos W."/>
            <person name="Angelini C."/>
            <person name="Antonin V."/>
            <person name="Barry K.W."/>
            <person name="Bougher N.L."/>
            <person name="Buchanan P."/>
            <person name="Buyck B."/>
            <person name="Bense V."/>
            <person name="Catcheside P."/>
            <person name="Chovatia M."/>
            <person name="Cooper J."/>
            <person name="Damon W."/>
            <person name="Desjardin D."/>
            <person name="Finy P."/>
            <person name="Geml J."/>
            <person name="Haridas S."/>
            <person name="Hughes K."/>
            <person name="Justo A."/>
            <person name="Karasinski D."/>
            <person name="Kautmanova I."/>
            <person name="Kiss B."/>
            <person name="Kocsube S."/>
            <person name="Kotiranta H."/>
            <person name="LaButti K.M."/>
            <person name="Lechner B.E."/>
            <person name="Liimatainen K."/>
            <person name="Lipzen A."/>
            <person name="Lukacs Z."/>
            <person name="Mihaltcheva S."/>
            <person name="Morgado L.N."/>
            <person name="Niskanen T."/>
            <person name="Noordeloos M.E."/>
            <person name="Ohm R.A."/>
            <person name="Ortiz-Santana B."/>
            <person name="Ovrebo C."/>
            <person name="Racz N."/>
            <person name="Riley R."/>
            <person name="Savchenko A."/>
            <person name="Shiryaev A."/>
            <person name="Soop K."/>
            <person name="Spirin V."/>
            <person name="Szebenyi C."/>
            <person name="Tomsovsky M."/>
            <person name="Tulloss R.E."/>
            <person name="Uehling J."/>
            <person name="Grigoriev I.V."/>
            <person name="Vagvolgyi C."/>
            <person name="Papp T."/>
            <person name="Martin F.M."/>
            <person name="Miettinen O."/>
            <person name="Hibbett D.S."/>
            <person name="Nagy L.G."/>
        </authorList>
    </citation>
    <scope>NUCLEOTIDE SEQUENCE [LARGE SCALE GENOMIC DNA]</scope>
    <source>
        <strain evidence="2 3">CBS 962.96</strain>
    </source>
</reference>
<evidence type="ECO:0000256" key="1">
    <source>
        <dbReference type="SAM" id="MobiDB-lite"/>
    </source>
</evidence>
<dbReference type="EMBL" id="ML179097">
    <property type="protein sequence ID" value="THV00905.1"/>
    <property type="molecule type" value="Genomic_DNA"/>
</dbReference>
<accession>A0A4S8ME76</accession>
<evidence type="ECO:0000313" key="3">
    <source>
        <dbReference type="Proteomes" id="UP000297245"/>
    </source>
</evidence>
<dbReference type="AlphaFoldDB" id="A0A4S8ME76"/>
<protein>
    <submittedName>
        <fullName evidence="2">Uncharacterized protein</fullName>
    </submittedName>
</protein>